<feature type="domain" description="ABC transporter" evidence="4">
    <location>
        <begin position="5"/>
        <end position="227"/>
    </location>
</feature>
<evidence type="ECO:0000313" key="6">
    <source>
        <dbReference type="Proteomes" id="UP000677082"/>
    </source>
</evidence>
<dbReference type="InterPro" id="IPR003439">
    <property type="entry name" value="ABC_transporter-like_ATP-bd"/>
</dbReference>
<evidence type="ECO:0000313" key="5">
    <source>
        <dbReference type="EMBL" id="GIM95358.1"/>
    </source>
</evidence>
<dbReference type="Pfam" id="PF00005">
    <property type="entry name" value="ABC_tran"/>
    <property type="match status" value="1"/>
</dbReference>
<dbReference type="EMBL" id="BOQN01000092">
    <property type="protein sequence ID" value="GIM95358.1"/>
    <property type="molecule type" value="Genomic_DNA"/>
</dbReference>
<gene>
    <name evidence="5" type="ORF">Ato02nite_071510</name>
</gene>
<dbReference type="SUPFAM" id="SSF52540">
    <property type="entry name" value="P-loop containing nucleoside triphosphate hydrolases"/>
    <property type="match status" value="1"/>
</dbReference>
<dbReference type="PROSITE" id="PS50893">
    <property type="entry name" value="ABC_TRANSPORTER_2"/>
    <property type="match status" value="1"/>
</dbReference>
<dbReference type="PANTHER" id="PTHR42939:SF1">
    <property type="entry name" value="ABC TRANSPORTER ATP-BINDING PROTEIN ALBC-RELATED"/>
    <property type="match status" value="1"/>
</dbReference>
<evidence type="ECO:0000256" key="3">
    <source>
        <dbReference type="ARBA" id="ARBA00022840"/>
    </source>
</evidence>
<sequence length="292" mass="31248">MTSAVVTQKLTKKYGRKTALSDCSLDIPAGHVVGLVGPNGAGKSTLLQLVCGQLNPTAGSLTVLGAPPVTGSPRIGFVAQDTPVYGSLSIEDHLSFGKHLNPAWDDDLARERIERLDLDPKQKAGKLSGGQRAQVALTLAIAKRPELLLLDEPVAALDPLARREFLQGLMEYVAESGTSVVMSSHLVADLERVCDYMIVLVKSKVRVTGEVEELLATHHHVTGARVDPENLGPGRTVIQARHTDVQSSLVVRSSAPIDDPAFSVAGIDLEDLVLAYMSEAANGRDRVLEKQR</sequence>
<dbReference type="SMART" id="SM00382">
    <property type="entry name" value="AAA"/>
    <property type="match status" value="1"/>
</dbReference>
<accession>A0A919W7J9</accession>
<dbReference type="RefSeq" id="WP_213011085.1">
    <property type="nucleotide sequence ID" value="NZ_BOQN01000092.1"/>
</dbReference>
<dbReference type="InterPro" id="IPR051782">
    <property type="entry name" value="ABC_Transporter_VariousFunc"/>
</dbReference>
<dbReference type="Proteomes" id="UP000677082">
    <property type="component" value="Unassembled WGS sequence"/>
</dbReference>
<reference evidence="5 6" key="1">
    <citation type="submission" date="2021-03" db="EMBL/GenBank/DDBJ databases">
        <title>Whole genome shotgun sequence of Actinoplanes toevensis NBRC 105298.</title>
        <authorList>
            <person name="Komaki H."/>
            <person name="Tamura T."/>
        </authorList>
    </citation>
    <scope>NUCLEOTIDE SEQUENCE [LARGE SCALE GENOMIC DNA]</scope>
    <source>
        <strain evidence="5 6">NBRC 105298</strain>
    </source>
</reference>
<protein>
    <submittedName>
        <fullName evidence="5">ABC transporter ATP-binding protein</fullName>
    </submittedName>
</protein>
<evidence type="ECO:0000256" key="1">
    <source>
        <dbReference type="ARBA" id="ARBA00022448"/>
    </source>
</evidence>
<dbReference type="GO" id="GO:0005524">
    <property type="term" value="F:ATP binding"/>
    <property type="evidence" value="ECO:0007669"/>
    <property type="project" value="UniProtKB-KW"/>
</dbReference>
<dbReference type="Gene3D" id="3.40.50.300">
    <property type="entry name" value="P-loop containing nucleotide triphosphate hydrolases"/>
    <property type="match status" value="1"/>
</dbReference>
<keyword evidence="6" id="KW-1185">Reference proteome</keyword>
<dbReference type="InterPro" id="IPR027417">
    <property type="entry name" value="P-loop_NTPase"/>
</dbReference>
<dbReference type="InterPro" id="IPR003593">
    <property type="entry name" value="AAA+_ATPase"/>
</dbReference>
<comment type="caution">
    <text evidence="5">The sequence shown here is derived from an EMBL/GenBank/DDBJ whole genome shotgun (WGS) entry which is preliminary data.</text>
</comment>
<dbReference type="CDD" id="cd03230">
    <property type="entry name" value="ABC_DR_subfamily_A"/>
    <property type="match status" value="1"/>
</dbReference>
<name>A0A919W7J9_9ACTN</name>
<keyword evidence="2" id="KW-0547">Nucleotide-binding</keyword>
<dbReference type="PANTHER" id="PTHR42939">
    <property type="entry name" value="ABC TRANSPORTER ATP-BINDING PROTEIN ALBC-RELATED"/>
    <property type="match status" value="1"/>
</dbReference>
<evidence type="ECO:0000256" key="2">
    <source>
        <dbReference type="ARBA" id="ARBA00022741"/>
    </source>
</evidence>
<evidence type="ECO:0000259" key="4">
    <source>
        <dbReference type="PROSITE" id="PS50893"/>
    </source>
</evidence>
<keyword evidence="3 5" id="KW-0067">ATP-binding</keyword>
<dbReference type="GO" id="GO:0016887">
    <property type="term" value="F:ATP hydrolysis activity"/>
    <property type="evidence" value="ECO:0007669"/>
    <property type="project" value="InterPro"/>
</dbReference>
<dbReference type="AlphaFoldDB" id="A0A919W7J9"/>
<keyword evidence="1" id="KW-0813">Transport</keyword>
<organism evidence="5 6">
    <name type="scientific">Paractinoplanes toevensis</name>
    <dbReference type="NCBI Taxonomy" id="571911"/>
    <lineage>
        <taxon>Bacteria</taxon>
        <taxon>Bacillati</taxon>
        <taxon>Actinomycetota</taxon>
        <taxon>Actinomycetes</taxon>
        <taxon>Micromonosporales</taxon>
        <taxon>Micromonosporaceae</taxon>
        <taxon>Paractinoplanes</taxon>
    </lineage>
</organism>
<proteinExistence type="predicted"/>